<gene>
    <name evidence="1" type="ORF">SAMN04488041_11161</name>
</gene>
<organism evidence="1 2">
    <name type="scientific">Sulfitobacter pontiacus</name>
    <dbReference type="NCBI Taxonomy" id="60137"/>
    <lineage>
        <taxon>Bacteria</taxon>
        <taxon>Pseudomonadati</taxon>
        <taxon>Pseudomonadota</taxon>
        <taxon>Alphaproteobacteria</taxon>
        <taxon>Rhodobacterales</taxon>
        <taxon>Roseobacteraceae</taxon>
        <taxon>Sulfitobacter</taxon>
    </lineage>
</organism>
<proteinExistence type="predicted"/>
<evidence type="ECO:0000313" key="2">
    <source>
        <dbReference type="Proteomes" id="UP000183076"/>
    </source>
</evidence>
<name>A0A1H3DQ38_9RHOB</name>
<evidence type="ECO:0008006" key="3">
    <source>
        <dbReference type="Google" id="ProtNLM"/>
    </source>
</evidence>
<dbReference type="SUPFAM" id="SSF53756">
    <property type="entry name" value="UDP-Glycosyltransferase/glycogen phosphorylase"/>
    <property type="match status" value="1"/>
</dbReference>
<evidence type="ECO:0000313" key="1">
    <source>
        <dbReference type="EMBL" id="SDX67794.1"/>
    </source>
</evidence>
<dbReference type="RefSeq" id="WP_139283863.1">
    <property type="nucleotide sequence ID" value="NZ_FNNB01000011.1"/>
</dbReference>
<dbReference type="Proteomes" id="UP000183076">
    <property type="component" value="Unassembled WGS sequence"/>
</dbReference>
<sequence>MTARLVLHLSGAWTRDQDALLKDCDICYRMPGLPTVSGRDGWQELPRSRQHDIDNLLDQYMGLFSGFENQLSSLPFASLANDQFIYSVIPVATALTEVADIIKCCQPQQIILFHSSIRSLHIPATGVVTLENGNGSHDVLGTIVAASIKASSLSMPVVTHLLRGDALSHALIRRAAMRIASSLILLRFAFKMMRAAFRDVAKFDSRDIRGLVFVRSVEHARHAARIFSGTEGVSALITPQFTQGGIEQILCHLDGKLPAFVPTVSSLVRSTFEALSPQACVGKNQIQQITCGPFSFTASLKELESDFNAVRFYKFQNSLLKHTLKEFPSAEFTSGFEVQGPFAWIEGCVPRSAGLTSRTIQPVLVQKRPLPIFPLSSYFLTDSAPNSNDLSNIGAQCLGVVDFQGPPFEVREIREPRQSMVLGYFTQPYETENNVRIVEALCKIARARGWTVAIRLHPRDEAVQFTSILHDYPELCSIPETVDLEEFLDAIDVSITRTSSTTKEAIARGCACVNILLSRLDQQLDADYIQLAGRYLPHVVKDVDQMTALICNPTELKEVSVQLQNGLFIGRRFSQLVEFVSK</sequence>
<protein>
    <recommendedName>
        <fullName evidence="3">Capsule polysaccharide biosynthesis protein</fullName>
    </recommendedName>
</protein>
<accession>A0A1H3DQ38</accession>
<dbReference type="EMBL" id="FNNB01000011">
    <property type="protein sequence ID" value="SDX67794.1"/>
    <property type="molecule type" value="Genomic_DNA"/>
</dbReference>
<dbReference type="AlphaFoldDB" id="A0A1H3DQ38"/>
<reference evidence="2" key="1">
    <citation type="submission" date="2016-10" db="EMBL/GenBank/DDBJ databases">
        <authorList>
            <person name="Varghese N."/>
            <person name="Submissions S."/>
        </authorList>
    </citation>
    <scope>NUCLEOTIDE SEQUENCE [LARGE SCALE GENOMIC DNA]</scope>
    <source>
        <strain evidence="2">DSM 10014</strain>
    </source>
</reference>
<dbReference type="STRING" id="60137.SAMN04488041_11161"/>